<keyword evidence="2" id="KW-1185">Reference proteome</keyword>
<dbReference type="RefSeq" id="WP_381518353.1">
    <property type="nucleotide sequence ID" value="NZ_JBHULN010000001.1"/>
</dbReference>
<evidence type="ECO:0008006" key="3">
    <source>
        <dbReference type="Google" id="ProtNLM"/>
    </source>
</evidence>
<comment type="caution">
    <text evidence="1">The sequence shown here is derived from an EMBL/GenBank/DDBJ whole genome shotgun (WGS) entry which is preliminary data.</text>
</comment>
<reference evidence="2" key="1">
    <citation type="journal article" date="2019" name="Int. J. Syst. Evol. Microbiol.">
        <title>The Global Catalogue of Microorganisms (GCM) 10K type strain sequencing project: providing services to taxonomists for standard genome sequencing and annotation.</title>
        <authorList>
            <consortium name="The Broad Institute Genomics Platform"/>
            <consortium name="The Broad Institute Genome Sequencing Center for Infectious Disease"/>
            <person name="Wu L."/>
            <person name="Ma J."/>
        </authorList>
    </citation>
    <scope>NUCLEOTIDE SEQUENCE [LARGE SCALE GENOMIC DNA]</scope>
    <source>
        <strain evidence="2">KCTC 42805</strain>
    </source>
</reference>
<dbReference type="PANTHER" id="PTHR42754:SF1">
    <property type="entry name" value="LIPOPROTEIN"/>
    <property type="match status" value="1"/>
</dbReference>
<dbReference type="PANTHER" id="PTHR42754">
    <property type="entry name" value="ENDOGLUCANASE"/>
    <property type="match status" value="1"/>
</dbReference>
<organism evidence="1 2">
    <name type="scientific">Spirosoma soli</name>
    <dbReference type="NCBI Taxonomy" id="1770529"/>
    <lineage>
        <taxon>Bacteria</taxon>
        <taxon>Pseudomonadati</taxon>
        <taxon>Bacteroidota</taxon>
        <taxon>Cytophagia</taxon>
        <taxon>Cytophagales</taxon>
        <taxon>Cytophagaceae</taxon>
        <taxon>Spirosoma</taxon>
    </lineage>
</organism>
<evidence type="ECO:0000313" key="2">
    <source>
        <dbReference type="Proteomes" id="UP001597469"/>
    </source>
</evidence>
<proteinExistence type="predicted"/>
<dbReference type="Proteomes" id="UP001597469">
    <property type="component" value="Unassembled WGS sequence"/>
</dbReference>
<dbReference type="EMBL" id="JBHULN010000001">
    <property type="protein sequence ID" value="MFD2569394.1"/>
    <property type="molecule type" value="Genomic_DNA"/>
</dbReference>
<name>A0ABW5LXR4_9BACT</name>
<accession>A0ABW5LXR4</accession>
<gene>
    <name evidence="1" type="ORF">ACFSUS_02040</name>
</gene>
<evidence type="ECO:0000313" key="1">
    <source>
        <dbReference type="EMBL" id="MFD2569394.1"/>
    </source>
</evidence>
<protein>
    <recommendedName>
        <fullName evidence="3">T9SS C-terminal target domain-containing protein</fullName>
    </recommendedName>
</protein>
<sequence length="301" mass="32797">MEKILRTPIAPEDGLYGMVATADGGFLIGGKSYSHASGDKTEDTQGDADYWIIKLGADGTKQWDRTFGGTGHEELKKILATPDGGYLLGGTSTSPVSGDKTQANRGVMDYFMDYWVVKITKDGQKQWDRTLGGDNFDYLETMATSADGGFLLAGWSDSNRSGEKSQDSRGRHHDYWVVKLTENGRKQWDHSYNAEPPYAVDYTVTIAPTSDNGFLLGGGVHQGPVGRTSYHYCLSRYTSEGNKQWEKIFTTNESADGGEIGLFVPAPDGGFVLGGTSGANASGDKSEDSRGYRDYWVIKVK</sequence>